<dbReference type="PANTHER" id="PTHR46104:SF1">
    <property type="entry name" value="GENE 9195-RELATED"/>
    <property type="match status" value="1"/>
</dbReference>
<dbReference type="SUPFAM" id="SSF57414">
    <property type="entry name" value="Hairpin loop containing domain-like"/>
    <property type="match status" value="1"/>
</dbReference>
<evidence type="ECO:0000256" key="3">
    <source>
        <dbReference type="SAM" id="MobiDB-lite"/>
    </source>
</evidence>
<dbReference type="SUPFAM" id="SSF57586">
    <property type="entry name" value="TNF receptor-like"/>
    <property type="match status" value="1"/>
</dbReference>
<feature type="region of interest" description="Disordered" evidence="3">
    <location>
        <begin position="843"/>
        <end position="917"/>
    </location>
</feature>
<dbReference type="PROSITE" id="PS50948">
    <property type="entry name" value="PAN"/>
    <property type="match status" value="1"/>
</dbReference>
<feature type="domain" description="Apple" evidence="4">
    <location>
        <begin position="669"/>
        <end position="747"/>
    </location>
</feature>
<gene>
    <name evidence="5" type="ORF">CSUI_008408</name>
</gene>
<reference evidence="5 6" key="1">
    <citation type="journal article" date="2017" name="Int. J. Parasitol.">
        <title>The genome of the protozoan parasite Cystoisospora suis and a reverse vaccinology approach to identify vaccine candidates.</title>
        <authorList>
            <person name="Palmieri N."/>
            <person name="Shrestha A."/>
            <person name="Ruttkowski B."/>
            <person name="Beck T."/>
            <person name="Vogl C."/>
            <person name="Tomley F."/>
            <person name="Blake D.P."/>
            <person name="Joachim A."/>
        </authorList>
    </citation>
    <scope>NUCLEOTIDE SEQUENCE [LARGE SCALE GENOMIC DNA]</scope>
    <source>
        <strain evidence="5 6">Wien I</strain>
    </source>
</reference>
<dbReference type="InterPro" id="IPR009030">
    <property type="entry name" value="Growth_fac_rcpt_cys_sf"/>
</dbReference>
<dbReference type="Pfam" id="PF00024">
    <property type="entry name" value="PAN_1"/>
    <property type="match status" value="1"/>
</dbReference>
<keyword evidence="2" id="KW-1015">Disulfide bond</keyword>
<comment type="caution">
    <text evidence="5">The sequence shown here is derived from an EMBL/GenBank/DDBJ whole genome shotgun (WGS) entry which is preliminary data.</text>
</comment>
<evidence type="ECO:0000259" key="4">
    <source>
        <dbReference type="PROSITE" id="PS50948"/>
    </source>
</evidence>
<dbReference type="Proteomes" id="UP000221165">
    <property type="component" value="Unassembled WGS sequence"/>
</dbReference>
<feature type="region of interest" description="Disordered" evidence="3">
    <location>
        <begin position="758"/>
        <end position="808"/>
    </location>
</feature>
<evidence type="ECO:0000313" key="5">
    <source>
        <dbReference type="EMBL" id="PHJ17767.1"/>
    </source>
</evidence>
<dbReference type="AlphaFoldDB" id="A0A2C6KJN3"/>
<keyword evidence="1" id="KW-0677">Repeat</keyword>
<dbReference type="InterPro" id="IPR003609">
    <property type="entry name" value="Pan_app"/>
</dbReference>
<dbReference type="EMBL" id="MIGC01004702">
    <property type="protein sequence ID" value="PHJ17767.1"/>
    <property type="molecule type" value="Genomic_DNA"/>
</dbReference>
<dbReference type="SMART" id="SM01411">
    <property type="entry name" value="Ephrin_rec_like"/>
    <property type="match status" value="6"/>
</dbReference>
<feature type="compositionally biased region" description="Polar residues" evidence="3">
    <location>
        <begin position="891"/>
        <end position="900"/>
    </location>
</feature>
<dbReference type="SUPFAM" id="SSF57184">
    <property type="entry name" value="Growth factor receptor domain"/>
    <property type="match status" value="2"/>
</dbReference>
<dbReference type="OrthoDB" id="345093at2759"/>
<organism evidence="5 6">
    <name type="scientific">Cystoisospora suis</name>
    <dbReference type="NCBI Taxonomy" id="483139"/>
    <lineage>
        <taxon>Eukaryota</taxon>
        <taxon>Sar</taxon>
        <taxon>Alveolata</taxon>
        <taxon>Apicomplexa</taxon>
        <taxon>Conoidasida</taxon>
        <taxon>Coccidia</taxon>
        <taxon>Eucoccidiorida</taxon>
        <taxon>Eimeriorina</taxon>
        <taxon>Sarcocystidae</taxon>
        <taxon>Cystoisospora</taxon>
    </lineage>
</organism>
<dbReference type="Pfam" id="PF14295">
    <property type="entry name" value="PAN_4"/>
    <property type="match status" value="1"/>
</dbReference>
<dbReference type="VEuPathDB" id="ToxoDB:CSUI_008408"/>
<feature type="compositionally biased region" description="Polar residues" evidence="3">
    <location>
        <begin position="795"/>
        <end position="805"/>
    </location>
</feature>
<name>A0A2C6KJN3_9APIC</name>
<dbReference type="SMART" id="SM00223">
    <property type="entry name" value="APPLE"/>
    <property type="match status" value="2"/>
</dbReference>
<feature type="region of interest" description="Disordered" evidence="3">
    <location>
        <begin position="342"/>
        <end position="376"/>
    </location>
</feature>
<dbReference type="Gene3D" id="2.10.50.10">
    <property type="entry name" value="Tumor Necrosis Factor Receptor, subunit A, domain 2"/>
    <property type="match status" value="3"/>
</dbReference>
<proteinExistence type="predicted"/>
<accession>A0A2C6KJN3</accession>
<dbReference type="PANTHER" id="PTHR46104">
    <property type="entry name" value="GENE 9195-RELATED-RELATED"/>
    <property type="match status" value="1"/>
</dbReference>
<sequence>MTPCPANHYCPSGGYIPLPCPPGTHTSTTAPVPPVAPAPPGPPSGGLPFSRCCDVQTLGSPKAVLLGYPSGPFCFLGINYLLVLSLLVGAECPENAYCPEGTVKPRRCPDGKYIPFRGATSETSCVPCPGGYYCTEKDGMKKCQAGHYCIGGAETATQHQARAGWYAPEGSSAEFQCPAGTTSAQGQGECTDCPAGKLCDAMGLGAAKGPCPQGYYCPAGAPKKLPCPRGTYGAREGLTSETECTPCEAGKYCFDKGLARPSGACRAGYYCAGSSKYPAPETNEEGGYICPTGHYCTEGIASPEPCPEKTYGPTLGAAAEDDCLPCPAGSTSDTHIALVEPHATDRESRDPQGTACPEGHYCPRGSGEPKKCPGVRDSRAQANGVLPSFHTNCWFVFSSSNLPLFLYGTYQDAQASSSCKECPAGYACPAGSTEGAVDKNVCPKGHFCPAGTIAKVQYPCPPGFYNPKTGGKSLDACHPCPAGKFCDRVGLGEPTGECAEGYYCSGGAYHKKGYTNTLTDITSFTATPARSRFPFTSSSTRDLDHPQRLRNLQRKKRQETSLRNRFFKKFFPLAQTGSSSPDRSSSSFSAPIDMTCTVEDLRTVDSISTLRYKKIESGEACMSLCRENDLCQYFTWLPATHVCELVADVFTTSACTAEEGGCLSGPKSCSTDCYLENVDFPSGTLLTHYEDVETPQACQSRCALHLTCAVFIYNKQDKTCLLKSTDALSKRVQAPTADYVAGPKQFCEFGGSLTTSKGRSIGRKREQRSGFGSDVYTPDVGGGRRERGKGAAASMQMNSTQQTPYGSPHYAETRASVLKGIYAPLALHIPSLVHLESIAKATSRMPKRTPAKRASSVPKVRFQQHWDTPGDGGRRQESQPLTGSYRKQRLNLRNSSQHVHSSNRPPLPSRRSRPYNSRYSLFRYTKSACNP</sequence>
<evidence type="ECO:0000256" key="1">
    <source>
        <dbReference type="ARBA" id="ARBA00022737"/>
    </source>
</evidence>
<evidence type="ECO:0000256" key="2">
    <source>
        <dbReference type="ARBA" id="ARBA00023157"/>
    </source>
</evidence>
<feature type="compositionally biased region" description="Basic and acidic residues" evidence="3">
    <location>
        <begin position="367"/>
        <end position="376"/>
    </location>
</feature>
<evidence type="ECO:0000313" key="6">
    <source>
        <dbReference type="Proteomes" id="UP000221165"/>
    </source>
</evidence>
<protein>
    <submittedName>
        <fullName evidence="5">Pan domain-containing protein</fullName>
    </submittedName>
</protein>
<dbReference type="InterPro" id="IPR000177">
    <property type="entry name" value="Apple"/>
</dbReference>
<dbReference type="GO" id="GO:0005576">
    <property type="term" value="C:extracellular region"/>
    <property type="evidence" value="ECO:0007669"/>
    <property type="project" value="InterPro"/>
</dbReference>
<dbReference type="GeneID" id="94431752"/>
<dbReference type="Gene3D" id="3.50.4.10">
    <property type="entry name" value="Hepatocyte Growth Factor"/>
    <property type="match status" value="2"/>
</dbReference>
<dbReference type="RefSeq" id="XP_067919482.1">
    <property type="nucleotide sequence ID" value="XM_068068541.1"/>
</dbReference>
<dbReference type="GO" id="GO:0006508">
    <property type="term" value="P:proteolysis"/>
    <property type="evidence" value="ECO:0007669"/>
    <property type="project" value="InterPro"/>
</dbReference>
<keyword evidence="6" id="KW-1185">Reference proteome</keyword>